<evidence type="ECO:0000313" key="15">
    <source>
        <dbReference type="Proteomes" id="UP000823750"/>
    </source>
</evidence>
<dbReference type="InterPro" id="IPR023405">
    <property type="entry name" value="Topo_IA_core_domain"/>
</dbReference>
<dbReference type="GO" id="GO:0006265">
    <property type="term" value="P:DNA topological change"/>
    <property type="evidence" value="ECO:0007669"/>
    <property type="project" value="InterPro"/>
</dbReference>
<evidence type="ECO:0000256" key="9">
    <source>
        <dbReference type="ARBA" id="ARBA00031985"/>
    </source>
</evidence>
<accession>A0A9D9J4X9</accession>
<dbReference type="InterPro" id="IPR013497">
    <property type="entry name" value="Topo_IA_cen"/>
</dbReference>
<dbReference type="NCBIfam" id="TIGR01056">
    <property type="entry name" value="topB"/>
    <property type="match status" value="1"/>
</dbReference>
<keyword evidence="6" id="KW-0238">DNA-binding</keyword>
<dbReference type="InterPro" id="IPR006171">
    <property type="entry name" value="TOPRIM_dom"/>
</dbReference>
<dbReference type="SUPFAM" id="SSF56712">
    <property type="entry name" value="Prokaryotic type I DNA topoisomerase"/>
    <property type="match status" value="1"/>
</dbReference>
<gene>
    <name evidence="14" type="ORF">IAB78_03200</name>
</gene>
<reference evidence="14" key="1">
    <citation type="submission" date="2020-10" db="EMBL/GenBank/DDBJ databases">
        <authorList>
            <person name="Gilroy R."/>
        </authorList>
    </citation>
    <scope>NUCLEOTIDE SEQUENCE</scope>
    <source>
        <strain evidence="14">B2-16538</strain>
    </source>
</reference>
<feature type="domain" description="Topo IA-type catalytic" evidence="13">
    <location>
        <begin position="151"/>
        <end position="604"/>
    </location>
</feature>
<dbReference type="GO" id="GO:0046872">
    <property type="term" value="F:metal ion binding"/>
    <property type="evidence" value="ECO:0007669"/>
    <property type="project" value="UniProtKB-KW"/>
</dbReference>
<dbReference type="InterPro" id="IPR013826">
    <property type="entry name" value="Topo_IA_cen_sub3"/>
</dbReference>
<evidence type="ECO:0000259" key="13">
    <source>
        <dbReference type="PROSITE" id="PS52039"/>
    </source>
</evidence>
<evidence type="ECO:0000256" key="4">
    <source>
        <dbReference type="ARBA" id="ARBA00022723"/>
    </source>
</evidence>
<keyword evidence="7" id="KW-0413">Isomerase</keyword>
<evidence type="ECO:0000256" key="2">
    <source>
        <dbReference type="ARBA" id="ARBA00009446"/>
    </source>
</evidence>
<dbReference type="InterPro" id="IPR034144">
    <property type="entry name" value="TOPRIM_TopoIII"/>
</dbReference>
<dbReference type="SMART" id="SM00493">
    <property type="entry name" value="TOPRIM"/>
    <property type="match status" value="1"/>
</dbReference>
<dbReference type="Proteomes" id="UP000823750">
    <property type="component" value="Unassembled WGS sequence"/>
</dbReference>
<evidence type="ECO:0000256" key="11">
    <source>
        <dbReference type="ARBA" id="ARBA00032877"/>
    </source>
</evidence>
<evidence type="ECO:0000256" key="1">
    <source>
        <dbReference type="ARBA" id="ARBA00000213"/>
    </source>
</evidence>
<dbReference type="SMART" id="SM00436">
    <property type="entry name" value="TOP1Bc"/>
    <property type="match status" value="1"/>
</dbReference>
<dbReference type="PRINTS" id="PR00417">
    <property type="entry name" value="PRTPISMRASEI"/>
</dbReference>
<comment type="similarity">
    <text evidence="2">Belongs to the type IA topoisomerase family.</text>
</comment>
<feature type="region of interest" description="Disordered" evidence="12">
    <location>
        <begin position="427"/>
        <end position="489"/>
    </location>
</feature>
<dbReference type="GO" id="GO:0003677">
    <property type="term" value="F:DNA binding"/>
    <property type="evidence" value="ECO:0007669"/>
    <property type="project" value="UniProtKB-KW"/>
</dbReference>
<dbReference type="InterPro" id="IPR003602">
    <property type="entry name" value="Topo_IA_DNA-bd_dom"/>
</dbReference>
<dbReference type="InterPro" id="IPR013824">
    <property type="entry name" value="Topo_IA_cen_sub1"/>
</dbReference>
<dbReference type="Gene3D" id="3.40.50.140">
    <property type="match status" value="1"/>
</dbReference>
<dbReference type="Pfam" id="PF01131">
    <property type="entry name" value="Topoisom_bac"/>
    <property type="match status" value="1"/>
</dbReference>
<dbReference type="PANTHER" id="PTHR11390">
    <property type="entry name" value="PROKARYOTIC DNA TOPOISOMERASE"/>
    <property type="match status" value="1"/>
</dbReference>
<comment type="caution">
    <text evidence="14">The sequence shown here is derived from an EMBL/GenBank/DDBJ whole genome shotgun (WGS) entry which is preliminary data.</text>
</comment>
<dbReference type="GO" id="GO:0006310">
    <property type="term" value="P:DNA recombination"/>
    <property type="evidence" value="ECO:0007669"/>
    <property type="project" value="TreeGrafter"/>
</dbReference>
<dbReference type="SMART" id="SM00437">
    <property type="entry name" value="TOP1Ac"/>
    <property type="match status" value="1"/>
</dbReference>
<dbReference type="AlphaFoldDB" id="A0A9D9J4X9"/>
<dbReference type="InterPro" id="IPR005738">
    <property type="entry name" value="TopoIII"/>
</dbReference>
<dbReference type="Pfam" id="PF01751">
    <property type="entry name" value="Toprim"/>
    <property type="match status" value="1"/>
</dbReference>
<dbReference type="CDD" id="cd00186">
    <property type="entry name" value="TOP1Ac"/>
    <property type="match status" value="1"/>
</dbReference>
<proteinExistence type="inferred from homology"/>
<protein>
    <recommendedName>
        <fullName evidence="3">DNA topoisomerase</fullName>
        <ecNumber evidence="3">5.6.2.1</ecNumber>
    </recommendedName>
    <alternativeName>
        <fullName evidence="11">Omega-protein</fullName>
    </alternativeName>
    <alternativeName>
        <fullName evidence="10">Relaxing enzyme</fullName>
    </alternativeName>
    <alternativeName>
        <fullName evidence="8">Swivelase</fullName>
    </alternativeName>
    <alternativeName>
        <fullName evidence="9">Untwisting enzyme</fullName>
    </alternativeName>
</protein>
<evidence type="ECO:0000256" key="5">
    <source>
        <dbReference type="ARBA" id="ARBA00023029"/>
    </source>
</evidence>
<dbReference type="NCBIfam" id="NF005829">
    <property type="entry name" value="PRK07726.1"/>
    <property type="match status" value="1"/>
</dbReference>
<keyword evidence="5" id="KW-0799">Topoisomerase</keyword>
<evidence type="ECO:0000256" key="6">
    <source>
        <dbReference type="ARBA" id="ARBA00023125"/>
    </source>
</evidence>
<organism evidence="14 15">
    <name type="scientific">Candidatus Cryptobacteroides excrementavium</name>
    <dbReference type="NCBI Taxonomy" id="2840759"/>
    <lineage>
        <taxon>Bacteria</taxon>
        <taxon>Pseudomonadati</taxon>
        <taxon>Bacteroidota</taxon>
        <taxon>Bacteroidia</taxon>
        <taxon>Bacteroidales</taxon>
        <taxon>Candidatus Cryptobacteroides</taxon>
    </lineage>
</organism>
<evidence type="ECO:0000256" key="3">
    <source>
        <dbReference type="ARBA" id="ARBA00012891"/>
    </source>
</evidence>
<dbReference type="InterPro" id="IPR003601">
    <property type="entry name" value="Topo_IA_2"/>
</dbReference>
<dbReference type="CDD" id="cd03362">
    <property type="entry name" value="TOPRIM_TopoIA_TopoIII"/>
    <property type="match status" value="1"/>
</dbReference>
<dbReference type="Gene3D" id="1.10.290.10">
    <property type="entry name" value="Topoisomerase I, domain 4"/>
    <property type="match status" value="1"/>
</dbReference>
<evidence type="ECO:0000256" key="10">
    <source>
        <dbReference type="ARBA" id="ARBA00032235"/>
    </source>
</evidence>
<dbReference type="InterPro" id="IPR013825">
    <property type="entry name" value="Topo_IA_cen_sub2"/>
</dbReference>
<comment type="catalytic activity">
    <reaction evidence="1">
        <text>ATP-independent breakage of single-stranded DNA, followed by passage and rejoining.</text>
        <dbReference type="EC" id="5.6.2.1"/>
    </reaction>
</comment>
<keyword evidence="4" id="KW-0479">Metal-binding</keyword>
<feature type="compositionally biased region" description="Basic and acidic residues" evidence="12">
    <location>
        <begin position="455"/>
        <end position="465"/>
    </location>
</feature>
<dbReference type="Gene3D" id="1.10.460.10">
    <property type="entry name" value="Topoisomerase I, domain 2"/>
    <property type="match status" value="1"/>
</dbReference>
<evidence type="ECO:0000256" key="8">
    <source>
        <dbReference type="ARBA" id="ARBA00030003"/>
    </source>
</evidence>
<dbReference type="GO" id="GO:0043597">
    <property type="term" value="C:cytoplasmic replication fork"/>
    <property type="evidence" value="ECO:0007669"/>
    <property type="project" value="TreeGrafter"/>
</dbReference>
<dbReference type="GO" id="GO:0006281">
    <property type="term" value="P:DNA repair"/>
    <property type="evidence" value="ECO:0007669"/>
    <property type="project" value="TreeGrafter"/>
</dbReference>
<evidence type="ECO:0000256" key="12">
    <source>
        <dbReference type="SAM" id="MobiDB-lite"/>
    </source>
</evidence>
<dbReference type="GO" id="GO:0003917">
    <property type="term" value="F:DNA topoisomerase type I (single strand cut, ATP-independent) activity"/>
    <property type="evidence" value="ECO:0007669"/>
    <property type="project" value="UniProtKB-EC"/>
</dbReference>
<evidence type="ECO:0000313" key="14">
    <source>
        <dbReference type="EMBL" id="MBO8485414.1"/>
    </source>
</evidence>
<dbReference type="EMBL" id="JADILX010000054">
    <property type="protein sequence ID" value="MBO8485414.1"/>
    <property type="molecule type" value="Genomic_DNA"/>
</dbReference>
<name>A0A9D9J4X9_9BACT</name>
<dbReference type="InterPro" id="IPR000380">
    <property type="entry name" value="Topo_IA"/>
</dbReference>
<dbReference type="EC" id="5.6.2.1" evidence="3"/>
<reference evidence="14" key="2">
    <citation type="journal article" date="2021" name="PeerJ">
        <title>Extensive microbial diversity within the chicken gut microbiome revealed by metagenomics and culture.</title>
        <authorList>
            <person name="Gilroy R."/>
            <person name="Ravi A."/>
            <person name="Getino M."/>
            <person name="Pursley I."/>
            <person name="Horton D.L."/>
            <person name="Alikhan N.F."/>
            <person name="Baker D."/>
            <person name="Gharbi K."/>
            <person name="Hall N."/>
            <person name="Watson M."/>
            <person name="Adriaenssens E.M."/>
            <person name="Foster-Nyarko E."/>
            <person name="Jarju S."/>
            <person name="Secka A."/>
            <person name="Antonio M."/>
            <person name="Oren A."/>
            <person name="Chaudhuri R.R."/>
            <person name="La Ragione R."/>
            <person name="Hildebrand F."/>
            <person name="Pallen M.J."/>
        </authorList>
    </citation>
    <scope>NUCLEOTIDE SEQUENCE</scope>
    <source>
        <strain evidence="14">B2-16538</strain>
    </source>
</reference>
<dbReference type="Gene3D" id="2.70.20.10">
    <property type="entry name" value="Topoisomerase I, domain 3"/>
    <property type="match status" value="1"/>
</dbReference>
<evidence type="ECO:0000256" key="7">
    <source>
        <dbReference type="ARBA" id="ARBA00023235"/>
    </source>
</evidence>
<sequence>MKVCIAEKPSVAREIADVLGAKTRRDGYLEGNGYQVTWTFGHLCMLKEPQDYTPQWKYWSLSSLPMIPGRFGIKLIDNETYRHQFSIIEGLMQNAEMIINCGDAGQEGELIQRWVMLKAKARCPVYRLWVSSLTEEAIREGFASLKDQKEYDRLYEAGLSRAIGDWILGMNATRLYTLRFAQNRQVLSIGRVQTPTLALIVKRQEEIENFKPEPYWELKTKYRGVLFSSVKGKFQVKEDGEGLLEKVRTSDFMVTDISEKKGKEFAPRLFDLTSLQVECNRKFGYTADETLKLIQSLYEKKLTTYPRVDTTFLSDDIYPKVPGILKGLRGYETLTAPLAGKKLPKSKKVFDNSKVTDHHAIIPTGVPPTNADAREMSVYDLIARRFIAVFYPECQVAVTTVSGQAAEIGFKATGKQILDPGWRAVFAQPADSPEGQGTARTEHQDPSEQDGQDTDGQHVQEEEKILPPFVKGETGPHEPLLKETWTTPPKPYTEATLLRAMETAGKAVEDEELRDALKENGIGRPSTRASIIETLFKRRYIRKERKSLFPTDTGRELIGLIKEDLLKSVELTGQWEKKLRMIEKGAYDAKTFIDELKDMSKDIVISVLSDNSLRAEKIGNKQ</sequence>
<dbReference type="PROSITE" id="PS52039">
    <property type="entry name" value="TOPO_IA_2"/>
    <property type="match status" value="1"/>
</dbReference>
<dbReference type="PANTHER" id="PTHR11390:SF21">
    <property type="entry name" value="DNA TOPOISOMERASE 3-ALPHA"/>
    <property type="match status" value="1"/>
</dbReference>